<evidence type="ECO:0000256" key="3">
    <source>
        <dbReference type="ARBA" id="ARBA00022801"/>
    </source>
</evidence>
<dbReference type="Gene3D" id="3.40.50.1000">
    <property type="entry name" value="HAD superfamily/HAD-like"/>
    <property type="match status" value="1"/>
</dbReference>
<keyword evidence="6" id="KW-1185">Reference proteome</keyword>
<dbReference type="EMBL" id="JHEG04000001">
    <property type="protein sequence ID" value="KAF3890644.1"/>
    <property type="molecule type" value="Genomic_DNA"/>
</dbReference>
<evidence type="ECO:0000256" key="1">
    <source>
        <dbReference type="ARBA" id="ARBA00001946"/>
    </source>
</evidence>
<accession>A0A8S9TGJ9</accession>
<dbReference type="InterPro" id="IPR036412">
    <property type="entry name" value="HAD-like_sf"/>
</dbReference>
<keyword evidence="4" id="KW-0460">Magnesium</keyword>
<evidence type="ECO:0000256" key="2">
    <source>
        <dbReference type="ARBA" id="ARBA00022723"/>
    </source>
</evidence>
<dbReference type="PANTHER" id="PTHR46470">
    <property type="entry name" value="N-ACYLNEURAMINATE-9-PHOSPHATASE"/>
    <property type="match status" value="1"/>
</dbReference>
<dbReference type="Pfam" id="PF13419">
    <property type="entry name" value="HAD_2"/>
    <property type="match status" value="1"/>
</dbReference>
<proteinExistence type="predicted"/>
<evidence type="ECO:0000256" key="4">
    <source>
        <dbReference type="ARBA" id="ARBA00022842"/>
    </source>
</evidence>
<organism evidence="5 6">
    <name type="scientific">Tolypothrix bouteillei VB521301</name>
    <dbReference type="NCBI Taxonomy" id="1479485"/>
    <lineage>
        <taxon>Bacteria</taxon>
        <taxon>Bacillati</taxon>
        <taxon>Cyanobacteriota</taxon>
        <taxon>Cyanophyceae</taxon>
        <taxon>Nostocales</taxon>
        <taxon>Tolypothrichaceae</taxon>
        <taxon>Tolypothrix</taxon>
    </lineage>
</organism>
<comment type="cofactor">
    <cofactor evidence="1">
        <name>Mg(2+)</name>
        <dbReference type="ChEBI" id="CHEBI:18420"/>
    </cofactor>
</comment>
<keyword evidence="3 5" id="KW-0378">Hydrolase</keyword>
<name>A0A8S9TGJ9_9CYAN</name>
<dbReference type="RefSeq" id="WP_050045468.1">
    <property type="nucleotide sequence ID" value="NZ_JHEG04000001.1"/>
</dbReference>
<gene>
    <name evidence="5" type="ORF">DA73_0400038255</name>
</gene>
<reference evidence="5" key="2">
    <citation type="submission" date="2019-11" db="EMBL/GenBank/DDBJ databases">
        <title>Improved Assembly of Tolypothrix boutellei genome.</title>
        <authorList>
            <person name="Sarangi A.N."/>
            <person name="Mukherjee M."/>
            <person name="Ghosh S."/>
            <person name="Singh D."/>
            <person name="Das A."/>
            <person name="Kant S."/>
            <person name="Prusty A."/>
            <person name="Tripathy S."/>
        </authorList>
    </citation>
    <scope>NUCLEOTIDE SEQUENCE</scope>
    <source>
        <strain evidence="5">VB521301</strain>
    </source>
</reference>
<dbReference type="InterPro" id="IPR006439">
    <property type="entry name" value="HAD-SF_hydro_IA"/>
</dbReference>
<dbReference type="OrthoDB" id="9809962at2"/>
<dbReference type="InterPro" id="IPR023214">
    <property type="entry name" value="HAD_sf"/>
</dbReference>
<dbReference type="Proteomes" id="UP000029738">
    <property type="component" value="Unassembled WGS sequence"/>
</dbReference>
<dbReference type="SFLD" id="SFLDG01129">
    <property type="entry name" value="C1.5:_HAD__Beta-PGM__Phosphata"/>
    <property type="match status" value="1"/>
</dbReference>
<dbReference type="SFLD" id="SFLDS00003">
    <property type="entry name" value="Haloacid_Dehalogenase"/>
    <property type="match status" value="1"/>
</dbReference>
<dbReference type="InterPro" id="IPR051400">
    <property type="entry name" value="HAD-like_hydrolase"/>
</dbReference>
<sequence>MNNTKVLVFDLDDTLFPEHEFVLSGFQAVSEWVQSKYGIFDFFDVAWKLFQEGIRGKIFDITFEVLEIKYEPSLIQELVRVYREHKPTICLHEDAQWAMDYFKSEKQLGLITNGFLKTQQNKVKALGIESNFDEIVYCDVYGHKNWKPSPVPYKKMMEFTGCEGVEYMYVGDHPYKDFVAAKTLGWLTLRICRKDGEYRNVMAEENHDAHFKIRSLYELKDLC</sequence>
<evidence type="ECO:0000313" key="5">
    <source>
        <dbReference type="EMBL" id="KAF3890644.1"/>
    </source>
</evidence>
<dbReference type="InterPro" id="IPR041492">
    <property type="entry name" value="HAD_2"/>
</dbReference>
<comment type="caution">
    <text evidence="5">The sequence shown here is derived from an EMBL/GenBank/DDBJ whole genome shotgun (WGS) entry which is preliminary data.</text>
</comment>
<dbReference type="GO" id="GO:0046872">
    <property type="term" value="F:metal ion binding"/>
    <property type="evidence" value="ECO:0007669"/>
    <property type="project" value="UniProtKB-KW"/>
</dbReference>
<protein>
    <submittedName>
        <fullName evidence="5">HAD family hydrolase</fullName>
    </submittedName>
</protein>
<dbReference type="Gene3D" id="1.10.150.520">
    <property type="match status" value="1"/>
</dbReference>
<dbReference type="GO" id="GO:0016791">
    <property type="term" value="F:phosphatase activity"/>
    <property type="evidence" value="ECO:0007669"/>
    <property type="project" value="TreeGrafter"/>
</dbReference>
<dbReference type="PANTHER" id="PTHR46470:SF2">
    <property type="entry name" value="GLYCERALDEHYDE 3-PHOSPHATE PHOSPHATASE"/>
    <property type="match status" value="1"/>
</dbReference>
<dbReference type="SUPFAM" id="SSF56784">
    <property type="entry name" value="HAD-like"/>
    <property type="match status" value="1"/>
</dbReference>
<dbReference type="GO" id="GO:0044281">
    <property type="term" value="P:small molecule metabolic process"/>
    <property type="evidence" value="ECO:0007669"/>
    <property type="project" value="UniProtKB-ARBA"/>
</dbReference>
<evidence type="ECO:0000313" key="6">
    <source>
        <dbReference type="Proteomes" id="UP000029738"/>
    </source>
</evidence>
<dbReference type="AlphaFoldDB" id="A0A8S9TGJ9"/>
<reference evidence="5" key="1">
    <citation type="journal article" date="2015" name="Genome Announc.">
        <title>Draft Genome Sequence of Tolypothrix boutellei Strain VB521301.</title>
        <authorList>
            <person name="Chandrababunaidu M.M."/>
            <person name="Singh D."/>
            <person name="Sen D."/>
            <person name="Bhan S."/>
            <person name="Das S."/>
            <person name="Gupta A."/>
            <person name="Adhikary S.P."/>
            <person name="Tripathy S."/>
        </authorList>
    </citation>
    <scope>NUCLEOTIDE SEQUENCE</scope>
    <source>
        <strain evidence="5">VB521301</strain>
    </source>
</reference>
<dbReference type="NCBIfam" id="TIGR01549">
    <property type="entry name" value="HAD-SF-IA-v1"/>
    <property type="match status" value="1"/>
</dbReference>
<keyword evidence="2" id="KW-0479">Metal-binding</keyword>